<accession>A0A0N8H5S0</accession>
<gene>
    <name evidence="2" type="ORF">AK830_g9613</name>
</gene>
<dbReference type="AlphaFoldDB" id="A0A0N8H5S0"/>
<organism evidence="2 3">
    <name type="scientific">Neonectria ditissima</name>
    <dbReference type="NCBI Taxonomy" id="78410"/>
    <lineage>
        <taxon>Eukaryota</taxon>
        <taxon>Fungi</taxon>
        <taxon>Dikarya</taxon>
        <taxon>Ascomycota</taxon>
        <taxon>Pezizomycotina</taxon>
        <taxon>Sordariomycetes</taxon>
        <taxon>Hypocreomycetidae</taxon>
        <taxon>Hypocreales</taxon>
        <taxon>Nectriaceae</taxon>
        <taxon>Neonectria</taxon>
    </lineage>
</organism>
<sequence length="470" mass="53722">MDPRSQPLGYAPPIASLADSFRVRSESILTTDTRVQLWDIDVPGRQDDVLGSAALREKLAGYASFWEDHGNTANIKIPTSRFVLFTVLGQTMFGKSTPATLEIRRDVLSYLIQTAGFCHTTTQKFFTTLTPYCHTYLQYDAEDDETPAYTSLIFRCPRNSDCVVCTIRIQMATRNCFVFLACNSTKDVQSIRSYCATNVDSLKIHPLYLLSYIFEYRYHTWADWFGGLWTEVVEVETVMNTSSSQWKIKRMNAERFKALSQPEVLLNQIHTTHLELCHCHTVMLFALRFGKFCTDAVVEMEERCQDLGFRKLSMRHRSGLLESFSVTAERCDSMANRLSELRSRLSQNINVSYQLIAQKDSRTNLAIARLTARDSQTVKGIAILTLLFLPSTLIATLWTTNLFKLEGDTNWQVYLTTSLVLTFVVFVCWWIYGRVTRPPESTSDDLSLYSPGRNLTSWKLEGNAWAHNSF</sequence>
<keyword evidence="1" id="KW-0472">Membrane</keyword>
<dbReference type="EMBL" id="LKCW01000183">
    <property type="protein sequence ID" value="KPM36948.1"/>
    <property type="molecule type" value="Genomic_DNA"/>
</dbReference>
<reference evidence="2 3" key="1">
    <citation type="submission" date="2015-09" db="EMBL/GenBank/DDBJ databases">
        <title>Draft genome of a European isolate of the apple canker pathogen Neonectria ditissima.</title>
        <authorList>
            <person name="Gomez-Cortecero A."/>
            <person name="Harrison R.J."/>
            <person name="Armitage A.D."/>
        </authorList>
    </citation>
    <scope>NUCLEOTIDE SEQUENCE [LARGE SCALE GENOMIC DNA]</scope>
    <source>
        <strain evidence="2 3">R09/05</strain>
    </source>
</reference>
<evidence type="ECO:0000256" key="1">
    <source>
        <dbReference type="SAM" id="Phobius"/>
    </source>
</evidence>
<feature type="transmembrane region" description="Helical" evidence="1">
    <location>
        <begin position="381"/>
        <end position="399"/>
    </location>
</feature>
<dbReference type="Proteomes" id="UP000050424">
    <property type="component" value="Unassembled WGS sequence"/>
</dbReference>
<name>A0A0N8H5S0_9HYPO</name>
<keyword evidence="3" id="KW-1185">Reference proteome</keyword>
<protein>
    <submittedName>
        <fullName evidence="2">Uncharacterized protein</fullName>
    </submittedName>
</protein>
<evidence type="ECO:0000313" key="3">
    <source>
        <dbReference type="Proteomes" id="UP000050424"/>
    </source>
</evidence>
<comment type="caution">
    <text evidence="2">The sequence shown here is derived from an EMBL/GenBank/DDBJ whole genome shotgun (WGS) entry which is preliminary data.</text>
</comment>
<dbReference type="Gene3D" id="1.20.58.340">
    <property type="entry name" value="Magnesium transport protein CorA, transmembrane region"/>
    <property type="match status" value="1"/>
</dbReference>
<dbReference type="OrthoDB" id="5030973at2759"/>
<evidence type="ECO:0000313" key="2">
    <source>
        <dbReference type="EMBL" id="KPM36948.1"/>
    </source>
</evidence>
<keyword evidence="1" id="KW-0812">Transmembrane</keyword>
<proteinExistence type="predicted"/>
<feature type="transmembrane region" description="Helical" evidence="1">
    <location>
        <begin position="411"/>
        <end position="432"/>
    </location>
</feature>
<keyword evidence="1" id="KW-1133">Transmembrane helix</keyword>